<dbReference type="Gene3D" id="3.40.50.720">
    <property type="entry name" value="NAD(P)-binding Rossmann-like Domain"/>
    <property type="match status" value="1"/>
</dbReference>
<dbReference type="AlphaFoldDB" id="A0AAW0YXD9"/>
<protein>
    <recommendedName>
        <fullName evidence="9">NADPH:adrenodoxin oxidoreductase, mitochondrial</fullName>
    </recommendedName>
</protein>
<evidence type="ECO:0008006" key="9">
    <source>
        <dbReference type="Google" id="ProtNLM"/>
    </source>
</evidence>
<comment type="caution">
    <text evidence="7">The sequence shown here is derived from an EMBL/GenBank/DDBJ whole genome shotgun (WGS) entry which is preliminary data.</text>
</comment>
<evidence type="ECO:0000256" key="6">
    <source>
        <dbReference type="SAM" id="MobiDB-lite"/>
    </source>
</evidence>
<evidence type="ECO:0000256" key="3">
    <source>
        <dbReference type="ARBA" id="ARBA00022827"/>
    </source>
</evidence>
<dbReference type="PANTHER" id="PTHR48467:SF1">
    <property type="entry name" value="GLUTAMATE SYNTHASE 1 [NADH], CHLOROPLASTIC-LIKE"/>
    <property type="match status" value="1"/>
</dbReference>
<dbReference type="RefSeq" id="XP_066801677.1">
    <property type="nucleotide sequence ID" value="XM_066948218.1"/>
</dbReference>
<evidence type="ECO:0000256" key="2">
    <source>
        <dbReference type="ARBA" id="ARBA00022630"/>
    </source>
</evidence>
<dbReference type="EMBL" id="JBCAWK010000009">
    <property type="protein sequence ID" value="KAK8849789.1"/>
    <property type="molecule type" value="Genomic_DNA"/>
</dbReference>
<evidence type="ECO:0000313" key="7">
    <source>
        <dbReference type="EMBL" id="KAK8849789.1"/>
    </source>
</evidence>
<accession>A0AAW0YXD9</accession>
<keyword evidence="2" id="KW-0285">Flavoprotein</keyword>
<dbReference type="InterPro" id="IPR055275">
    <property type="entry name" value="Ferredox_Rdtase"/>
</dbReference>
<feature type="region of interest" description="Disordered" evidence="6">
    <location>
        <begin position="372"/>
        <end position="405"/>
    </location>
</feature>
<dbReference type="PRINTS" id="PR00368">
    <property type="entry name" value="FADPNR"/>
</dbReference>
<comment type="cofactor">
    <cofactor evidence="1">
        <name>FAD</name>
        <dbReference type="ChEBI" id="CHEBI:57692"/>
    </cofactor>
</comment>
<sequence length="589" mass="64003">MIPRPVIRRLGLHKHPTSYNQPSLSLFPVPHHHRHLSSSSVSRSPTPLKLAIIGAGPSGFYTASRILSTLPADSPNGRDVEVHMYERLPTPYGLVRYGVAPDHPEVKNCQHKFDELSHDPRFKYFGNVLISSQRSSSPLSPSPSTSLSPYTYPHALRLRFDEILPYYTTLVLTYGASLSNPLSSVSGSSSSSDPLNGVFPALGLVSWYNSHPAFVDLPIDLSRVEEVSVIGQGNVALDVARILLKPVDSLRNTDLSEEVLDTLSKSRVKRVRVVGRRGPGQVAFTTKEFREMLSIPGVGYDGIKDKGLLASAKETVGNERMRKRLLTLMDTSREGEKTFVLDFLKSPRTFLSSSEDGRRVGEVEWNLNQLLSPPPIAETSGPSPPQSQTASVPTSGGVIARPTGETVTDKADLVVESVGYRSEPLTGEESVVEGGRWRLPFDGERGRVRNVSGRVVDEDGVAVPGVYAAGWAARGPVGVIASTMHDAYTLSSLILDDHFVSPPCSSSPMNGEASSTPASISLTPGPMNANPQPGVPDAVVNARGQGKIAVDLEAWHRIDDAEKERAKRDGKGKEREKFRRVEEMLSVLQ</sequence>
<name>A0AAW0YXD9_9TREE</name>
<dbReference type="SUPFAM" id="SSF51971">
    <property type="entry name" value="Nucleotide-binding domain"/>
    <property type="match status" value="1"/>
</dbReference>
<feature type="compositionally biased region" description="Basic and acidic residues" evidence="6">
    <location>
        <begin position="562"/>
        <end position="583"/>
    </location>
</feature>
<keyword evidence="4" id="KW-0521">NADP</keyword>
<dbReference type="GO" id="GO:0016491">
    <property type="term" value="F:oxidoreductase activity"/>
    <property type="evidence" value="ECO:0007669"/>
    <property type="project" value="UniProtKB-KW"/>
</dbReference>
<dbReference type="GeneID" id="92182383"/>
<dbReference type="Proteomes" id="UP001388673">
    <property type="component" value="Unassembled WGS sequence"/>
</dbReference>
<gene>
    <name evidence="7" type="ORF">IAR55_005125</name>
</gene>
<dbReference type="InterPro" id="IPR036188">
    <property type="entry name" value="FAD/NAD-bd_sf"/>
</dbReference>
<feature type="region of interest" description="Disordered" evidence="6">
    <location>
        <begin position="562"/>
        <end position="589"/>
    </location>
</feature>
<evidence type="ECO:0000256" key="4">
    <source>
        <dbReference type="ARBA" id="ARBA00022857"/>
    </source>
</evidence>
<keyword evidence="3" id="KW-0274">FAD</keyword>
<dbReference type="KEGG" id="kne:92182383"/>
<dbReference type="SUPFAM" id="SSF51905">
    <property type="entry name" value="FAD/NAD(P)-binding domain"/>
    <property type="match status" value="1"/>
</dbReference>
<dbReference type="Gene3D" id="3.50.50.60">
    <property type="entry name" value="FAD/NAD(P)-binding domain"/>
    <property type="match status" value="1"/>
</dbReference>
<reference evidence="7 8" key="1">
    <citation type="journal article" date="2024" name="bioRxiv">
        <title>Comparative genomics of Cryptococcus and Kwoniella reveals pathogenesis evolution and contrasting karyotype dynamics via intercentromeric recombination or chromosome fusion.</title>
        <authorList>
            <person name="Coelho M.A."/>
            <person name="David-Palma M."/>
            <person name="Shea T."/>
            <person name="Bowers K."/>
            <person name="McGinley-Smith S."/>
            <person name="Mohammad A.W."/>
            <person name="Gnirke A."/>
            <person name="Yurkov A.M."/>
            <person name="Nowrousian M."/>
            <person name="Sun S."/>
            <person name="Cuomo C.A."/>
            <person name="Heitman J."/>
        </authorList>
    </citation>
    <scope>NUCLEOTIDE SEQUENCE [LARGE SCALE GENOMIC DNA]</scope>
    <source>
        <strain evidence="7 8">CBS 13917</strain>
    </source>
</reference>
<dbReference type="PANTHER" id="PTHR48467">
    <property type="entry name" value="GLUTAMATE SYNTHASE 1 [NADH], CHLOROPLASTIC-LIKE"/>
    <property type="match status" value="1"/>
</dbReference>
<organism evidence="7 8">
    <name type="scientific">Kwoniella newhampshirensis</name>
    <dbReference type="NCBI Taxonomy" id="1651941"/>
    <lineage>
        <taxon>Eukaryota</taxon>
        <taxon>Fungi</taxon>
        <taxon>Dikarya</taxon>
        <taxon>Basidiomycota</taxon>
        <taxon>Agaricomycotina</taxon>
        <taxon>Tremellomycetes</taxon>
        <taxon>Tremellales</taxon>
        <taxon>Cryptococcaceae</taxon>
        <taxon>Kwoniella</taxon>
    </lineage>
</organism>
<evidence type="ECO:0000313" key="8">
    <source>
        <dbReference type="Proteomes" id="UP001388673"/>
    </source>
</evidence>
<evidence type="ECO:0000256" key="1">
    <source>
        <dbReference type="ARBA" id="ARBA00001974"/>
    </source>
</evidence>
<keyword evidence="5" id="KW-0560">Oxidoreductase</keyword>
<keyword evidence="8" id="KW-1185">Reference proteome</keyword>
<proteinExistence type="predicted"/>
<evidence type="ECO:0000256" key="5">
    <source>
        <dbReference type="ARBA" id="ARBA00023002"/>
    </source>
</evidence>